<proteinExistence type="predicted"/>
<protein>
    <submittedName>
        <fullName evidence="2">Uncharacterized protein</fullName>
    </submittedName>
</protein>
<evidence type="ECO:0000313" key="2">
    <source>
        <dbReference type="EMBL" id="KAF4506882.1"/>
    </source>
</evidence>
<dbReference type="EMBL" id="JAAVMX010000007">
    <property type="protein sequence ID" value="KAF4506882.1"/>
    <property type="molecule type" value="Genomic_DNA"/>
</dbReference>
<dbReference type="OrthoDB" id="4581301at2759"/>
<sequence>MLRSAALRARQFADSAGQLPDPRELWLNGVPETSSKKFLRHVDSYGSPYWVLRRQRALADRDPTVQREFFEVSNLLLDLDAEGAANVRPYSDEDELRIGSKWAVTPERAAVRAKVDQIKDQIHASRVGALKSLLRPASAWLISPHDLLSTALLGPPASGAKQDAGNGSVNPLPPRTREGLETVCRGNGIPPHALEDDEQLLRWMILRHDVLQVSRRKSSSSEAPSRAQLSNALRHQTSLSGIRRVVFQSISAGIFIGSFAKEQTIRSAMTSRIRRACDGVLSQTASRRSTALEILAFIGNLSARITQPERSVGTPLCGLALHLSAEVGDVEATSQWMQRGYKHNAWGERKTAADVQLALASFSPLLSHGLGTGRLQQTQDRQHLFRLLSGVDVEGHMAPESLRGVMMHYLSGACEAMPRTRLAMYESFLMLLAQLGAARLLWTEWRVSAPHARKLYDSKGGIVESVAAIFQRALCQLFHSVAAARHVTPPDLGLEECARLDHDDVAAQAPGSWRRVSAPDVGVDEAMPPFDLPLDEWMEAVKKPRIRTDPSSRAKT</sequence>
<organism evidence="2 3">
    <name type="scientific">Ophiocordyceps sinensis</name>
    <dbReference type="NCBI Taxonomy" id="72228"/>
    <lineage>
        <taxon>Eukaryota</taxon>
        <taxon>Fungi</taxon>
        <taxon>Dikarya</taxon>
        <taxon>Ascomycota</taxon>
        <taxon>Pezizomycotina</taxon>
        <taxon>Sordariomycetes</taxon>
        <taxon>Hypocreomycetidae</taxon>
        <taxon>Hypocreales</taxon>
        <taxon>Ophiocordycipitaceae</taxon>
        <taxon>Ophiocordyceps</taxon>
    </lineage>
</organism>
<accession>A0A8H4LXP3</accession>
<evidence type="ECO:0000256" key="1">
    <source>
        <dbReference type="SAM" id="MobiDB-lite"/>
    </source>
</evidence>
<dbReference type="AlphaFoldDB" id="A0A8H4LXP3"/>
<feature type="region of interest" description="Disordered" evidence="1">
    <location>
        <begin position="153"/>
        <end position="176"/>
    </location>
</feature>
<gene>
    <name evidence="2" type="ORF">G6O67_006919</name>
</gene>
<evidence type="ECO:0000313" key="3">
    <source>
        <dbReference type="Proteomes" id="UP000557566"/>
    </source>
</evidence>
<name>A0A8H4LXP3_9HYPO</name>
<dbReference type="Proteomes" id="UP000557566">
    <property type="component" value="Unassembled WGS sequence"/>
</dbReference>
<comment type="caution">
    <text evidence="2">The sequence shown here is derived from an EMBL/GenBank/DDBJ whole genome shotgun (WGS) entry which is preliminary data.</text>
</comment>
<keyword evidence="3" id="KW-1185">Reference proteome</keyword>
<reference evidence="2 3" key="1">
    <citation type="journal article" date="2020" name="Genome Biol. Evol.">
        <title>A new high-quality draft genome assembly of the Chinese cordyceps Ophiocordyceps sinensis.</title>
        <authorList>
            <person name="Shu R."/>
            <person name="Zhang J."/>
            <person name="Meng Q."/>
            <person name="Zhang H."/>
            <person name="Zhou G."/>
            <person name="Li M."/>
            <person name="Wu P."/>
            <person name="Zhao Y."/>
            <person name="Chen C."/>
            <person name="Qin Q."/>
        </authorList>
    </citation>
    <scope>NUCLEOTIDE SEQUENCE [LARGE SCALE GENOMIC DNA]</scope>
    <source>
        <strain evidence="2 3">IOZ07</strain>
    </source>
</reference>